<dbReference type="InterPro" id="IPR036390">
    <property type="entry name" value="WH_DNA-bd_sf"/>
</dbReference>
<dbReference type="Gene3D" id="1.10.10.10">
    <property type="entry name" value="Winged helix-like DNA-binding domain superfamily/Winged helix DNA-binding domain"/>
    <property type="match status" value="1"/>
</dbReference>
<dbReference type="InterPro" id="IPR036388">
    <property type="entry name" value="WH-like_DNA-bd_sf"/>
</dbReference>
<reference evidence="2 3" key="1">
    <citation type="submission" date="2019-03" db="EMBL/GenBank/DDBJ databases">
        <title>Genomics of glacier-inhabiting Cryobacterium strains.</title>
        <authorList>
            <person name="Liu Q."/>
            <person name="Xin Y.-H."/>
        </authorList>
    </citation>
    <scope>NUCLEOTIDE SEQUENCE [LARGE SCALE GENOMIC DNA]</scope>
    <source>
        <strain evidence="2 3">Hh15</strain>
    </source>
</reference>
<dbReference type="Pfam" id="PF13601">
    <property type="entry name" value="HTH_34"/>
    <property type="match status" value="1"/>
</dbReference>
<keyword evidence="3" id="KW-1185">Reference proteome</keyword>
<dbReference type="RefSeq" id="WP_092108711.1">
    <property type="nucleotide sequence ID" value="NZ_FOCN01000005.1"/>
</dbReference>
<evidence type="ECO:0000259" key="1">
    <source>
        <dbReference type="Pfam" id="PF13601"/>
    </source>
</evidence>
<dbReference type="PANTHER" id="PTHR37318:SF1">
    <property type="entry name" value="BSL7504 PROTEIN"/>
    <property type="match status" value="1"/>
</dbReference>
<name>A0A1H8EP29_9MICO</name>
<proteinExistence type="predicted"/>
<gene>
    <name evidence="2" type="ORF">E3O10_14610</name>
</gene>
<sequence length="111" mass="12055">MRAVFDDVIHAPNRLRITAALSAVESADFSIIRDLLGVSDSVLSKHVKPLGEAGYVNITKTVIDSHMRTSLALTTKGREAYRAHIEALREITASMGDEDTSSLQVSGHPRP</sequence>
<protein>
    <submittedName>
        <fullName evidence="2">ArsR family transcriptional regulator</fullName>
    </submittedName>
</protein>
<dbReference type="AlphaFoldDB" id="A0A1H8EP29"/>
<dbReference type="InterPro" id="IPR027395">
    <property type="entry name" value="WH_DNA-bd_dom"/>
</dbReference>
<dbReference type="EMBL" id="SOFF01000040">
    <property type="protein sequence ID" value="TFB85784.1"/>
    <property type="molecule type" value="Genomic_DNA"/>
</dbReference>
<evidence type="ECO:0000313" key="2">
    <source>
        <dbReference type="EMBL" id="TFB85784.1"/>
    </source>
</evidence>
<feature type="domain" description="Winged helix DNA-binding" evidence="1">
    <location>
        <begin position="14"/>
        <end position="91"/>
    </location>
</feature>
<evidence type="ECO:0000313" key="3">
    <source>
        <dbReference type="Proteomes" id="UP000297654"/>
    </source>
</evidence>
<organism evidence="2 3">
    <name type="scientific">Cryobacterium luteum</name>
    <dbReference type="NCBI Taxonomy" id="1424661"/>
    <lineage>
        <taxon>Bacteria</taxon>
        <taxon>Bacillati</taxon>
        <taxon>Actinomycetota</taxon>
        <taxon>Actinomycetes</taxon>
        <taxon>Micrococcales</taxon>
        <taxon>Microbacteriaceae</taxon>
        <taxon>Cryobacterium</taxon>
    </lineage>
</organism>
<dbReference type="PANTHER" id="PTHR37318">
    <property type="entry name" value="BSL7504 PROTEIN"/>
    <property type="match status" value="1"/>
</dbReference>
<dbReference type="SUPFAM" id="SSF46785">
    <property type="entry name" value="Winged helix' DNA-binding domain"/>
    <property type="match status" value="1"/>
</dbReference>
<dbReference type="OrthoDB" id="4952043at2"/>
<accession>A0A1H8EP29</accession>
<dbReference type="STRING" id="1424661.SAMN05216281_10515"/>
<comment type="caution">
    <text evidence="2">The sequence shown here is derived from an EMBL/GenBank/DDBJ whole genome shotgun (WGS) entry which is preliminary data.</text>
</comment>
<dbReference type="Proteomes" id="UP000297654">
    <property type="component" value="Unassembled WGS sequence"/>
</dbReference>